<evidence type="ECO:0008006" key="9">
    <source>
        <dbReference type="Google" id="ProtNLM"/>
    </source>
</evidence>
<accession>A0ABD0R5H1</accession>
<keyword evidence="3 6" id="KW-0812">Transmembrane</keyword>
<organism evidence="7 8">
    <name type="scientific">Cirrhinus mrigala</name>
    <name type="common">Mrigala</name>
    <dbReference type="NCBI Taxonomy" id="683832"/>
    <lineage>
        <taxon>Eukaryota</taxon>
        <taxon>Metazoa</taxon>
        <taxon>Chordata</taxon>
        <taxon>Craniata</taxon>
        <taxon>Vertebrata</taxon>
        <taxon>Euteleostomi</taxon>
        <taxon>Actinopterygii</taxon>
        <taxon>Neopterygii</taxon>
        <taxon>Teleostei</taxon>
        <taxon>Ostariophysi</taxon>
        <taxon>Cypriniformes</taxon>
        <taxon>Cyprinidae</taxon>
        <taxon>Labeoninae</taxon>
        <taxon>Labeonini</taxon>
        <taxon>Cirrhinus</taxon>
    </lineage>
</organism>
<dbReference type="SUPFAM" id="SSF161070">
    <property type="entry name" value="SNF-like"/>
    <property type="match status" value="1"/>
</dbReference>
<sequence>GILISSIVQYTPARYGKSYTYPLWAEVVGWFISLVSIIWIPLGALHELWTTEGSLLQ</sequence>
<keyword evidence="5 6" id="KW-0472">Membrane</keyword>
<keyword evidence="2" id="KW-0813">Transport</keyword>
<gene>
    <name evidence="7" type="ORF">M9458_012066</name>
</gene>
<keyword evidence="4 6" id="KW-1133">Transmembrane helix</keyword>
<evidence type="ECO:0000256" key="5">
    <source>
        <dbReference type="ARBA" id="ARBA00023136"/>
    </source>
</evidence>
<protein>
    <recommendedName>
        <fullName evidence="9">Solute carrier family 6 member 4</fullName>
    </recommendedName>
</protein>
<comment type="caution">
    <text evidence="7">The sequence shown here is derived from an EMBL/GenBank/DDBJ whole genome shotgun (WGS) entry which is preliminary data.</text>
</comment>
<dbReference type="Proteomes" id="UP001529510">
    <property type="component" value="Unassembled WGS sequence"/>
</dbReference>
<reference evidence="7 8" key="1">
    <citation type="submission" date="2024-05" db="EMBL/GenBank/DDBJ databases">
        <title>Genome sequencing and assembly of Indian major carp, Cirrhinus mrigala (Hamilton, 1822).</title>
        <authorList>
            <person name="Mohindra V."/>
            <person name="Chowdhury L.M."/>
            <person name="Lal K."/>
            <person name="Jena J.K."/>
        </authorList>
    </citation>
    <scope>NUCLEOTIDE SEQUENCE [LARGE SCALE GENOMIC DNA]</scope>
    <source>
        <strain evidence="7">CM1030</strain>
        <tissue evidence="7">Blood</tissue>
    </source>
</reference>
<feature type="transmembrane region" description="Helical" evidence="6">
    <location>
        <begin position="21"/>
        <end position="42"/>
    </location>
</feature>
<dbReference type="InterPro" id="IPR000175">
    <property type="entry name" value="Na/ntran_symport"/>
</dbReference>
<keyword evidence="8" id="KW-1185">Reference proteome</keyword>
<proteinExistence type="predicted"/>
<dbReference type="Pfam" id="PF00209">
    <property type="entry name" value="SNF"/>
    <property type="match status" value="1"/>
</dbReference>
<feature type="non-terminal residue" evidence="7">
    <location>
        <position position="57"/>
    </location>
</feature>
<evidence type="ECO:0000256" key="2">
    <source>
        <dbReference type="ARBA" id="ARBA00022448"/>
    </source>
</evidence>
<evidence type="ECO:0000313" key="8">
    <source>
        <dbReference type="Proteomes" id="UP001529510"/>
    </source>
</evidence>
<name>A0ABD0R5H1_CIRMR</name>
<dbReference type="EMBL" id="JAMKFB020000005">
    <property type="protein sequence ID" value="KAL0193770.1"/>
    <property type="molecule type" value="Genomic_DNA"/>
</dbReference>
<evidence type="ECO:0000256" key="1">
    <source>
        <dbReference type="ARBA" id="ARBA00004141"/>
    </source>
</evidence>
<evidence type="ECO:0000256" key="3">
    <source>
        <dbReference type="ARBA" id="ARBA00022692"/>
    </source>
</evidence>
<dbReference type="PROSITE" id="PS50267">
    <property type="entry name" value="NA_NEUROTRAN_SYMP_3"/>
    <property type="match status" value="1"/>
</dbReference>
<evidence type="ECO:0000256" key="4">
    <source>
        <dbReference type="ARBA" id="ARBA00022989"/>
    </source>
</evidence>
<evidence type="ECO:0000256" key="6">
    <source>
        <dbReference type="SAM" id="Phobius"/>
    </source>
</evidence>
<evidence type="ECO:0000313" key="7">
    <source>
        <dbReference type="EMBL" id="KAL0193770.1"/>
    </source>
</evidence>
<feature type="non-terminal residue" evidence="7">
    <location>
        <position position="1"/>
    </location>
</feature>
<dbReference type="AlphaFoldDB" id="A0ABD0R5H1"/>
<dbReference type="GO" id="GO:0016020">
    <property type="term" value="C:membrane"/>
    <property type="evidence" value="ECO:0007669"/>
    <property type="project" value="UniProtKB-SubCell"/>
</dbReference>
<comment type="subcellular location">
    <subcellularLocation>
        <location evidence="1">Membrane</location>
        <topology evidence="1">Multi-pass membrane protein</topology>
    </subcellularLocation>
</comment>
<dbReference type="InterPro" id="IPR037272">
    <property type="entry name" value="SNS_sf"/>
</dbReference>